<dbReference type="SUPFAM" id="SSF53098">
    <property type="entry name" value="Ribonuclease H-like"/>
    <property type="match status" value="1"/>
</dbReference>
<dbReference type="InterPro" id="IPR008906">
    <property type="entry name" value="HATC_C_dom"/>
</dbReference>
<evidence type="ECO:0000313" key="4">
    <source>
        <dbReference type="Proteomes" id="UP001289374"/>
    </source>
</evidence>
<dbReference type="InterPro" id="IPR005162">
    <property type="entry name" value="Retrotrans_gag_dom"/>
</dbReference>
<reference evidence="3" key="1">
    <citation type="submission" date="2020-06" db="EMBL/GenBank/DDBJ databases">
        <authorList>
            <person name="Li T."/>
            <person name="Hu X."/>
            <person name="Zhang T."/>
            <person name="Song X."/>
            <person name="Zhang H."/>
            <person name="Dai N."/>
            <person name="Sheng W."/>
            <person name="Hou X."/>
            <person name="Wei L."/>
        </authorList>
    </citation>
    <scope>NUCLEOTIDE SEQUENCE</scope>
    <source>
        <strain evidence="3">K16</strain>
        <tissue evidence="3">Leaf</tissue>
    </source>
</reference>
<organism evidence="3 4">
    <name type="scientific">Sesamum angolense</name>
    <dbReference type="NCBI Taxonomy" id="2727404"/>
    <lineage>
        <taxon>Eukaryota</taxon>
        <taxon>Viridiplantae</taxon>
        <taxon>Streptophyta</taxon>
        <taxon>Embryophyta</taxon>
        <taxon>Tracheophyta</taxon>
        <taxon>Spermatophyta</taxon>
        <taxon>Magnoliopsida</taxon>
        <taxon>eudicotyledons</taxon>
        <taxon>Gunneridae</taxon>
        <taxon>Pentapetalae</taxon>
        <taxon>asterids</taxon>
        <taxon>lamiids</taxon>
        <taxon>Lamiales</taxon>
        <taxon>Pedaliaceae</taxon>
        <taxon>Sesamum</taxon>
    </lineage>
</organism>
<dbReference type="Proteomes" id="UP001289374">
    <property type="component" value="Unassembled WGS sequence"/>
</dbReference>
<dbReference type="GO" id="GO:0046983">
    <property type="term" value="F:protein dimerization activity"/>
    <property type="evidence" value="ECO:0007669"/>
    <property type="project" value="InterPro"/>
</dbReference>
<dbReference type="GO" id="GO:0003677">
    <property type="term" value="F:DNA binding"/>
    <property type="evidence" value="ECO:0007669"/>
    <property type="project" value="InterPro"/>
</dbReference>
<accession>A0AAE2BN15</accession>
<evidence type="ECO:0000259" key="2">
    <source>
        <dbReference type="Pfam" id="PF05699"/>
    </source>
</evidence>
<name>A0AAE2BN15_9LAMI</name>
<protein>
    <submittedName>
        <fullName evidence="3">Uncharacterized protein</fullName>
    </submittedName>
</protein>
<reference evidence="3" key="2">
    <citation type="journal article" date="2024" name="Plant">
        <title>Genomic evolution and insights into agronomic trait innovations of Sesamum species.</title>
        <authorList>
            <person name="Miao H."/>
            <person name="Wang L."/>
            <person name="Qu L."/>
            <person name="Liu H."/>
            <person name="Sun Y."/>
            <person name="Le M."/>
            <person name="Wang Q."/>
            <person name="Wei S."/>
            <person name="Zheng Y."/>
            <person name="Lin W."/>
            <person name="Duan Y."/>
            <person name="Cao H."/>
            <person name="Xiong S."/>
            <person name="Wang X."/>
            <person name="Wei L."/>
            <person name="Li C."/>
            <person name="Ma Q."/>
            <person name="Ju M."/>
            <person name="Zhao R."/>
            <person name="Li G."/>
            <person name="Mu C."/>
            <person name="Tian Q."/>
            <person name="Mei H."/>
            <person name="Zhang T."/>
            <person name="Gao T."/>
            <person name="Zhang H."/>
        </authorList>
    </citation>
    <scope>NUCLEOTIDE SEQUENCE</scope>
    <source>
        <strain evidence="3">K16</strain>
    </source>
</reference>
<dbReference type="AlphaFoldDB" id="A0AAE2BN15"/>
<evidence type="ECO:0000259" key="1">
    <source>
        <dbReference type="Pfam" id="PF03732"/>
    </source>
</evidence>
<feature type="domain" description="Retrotransposon gag" evidence="1">
    <location>
        <begin position="184"/>
        <end position="273"/>
    </location>
</feature>
<dbReference type="InterPro" id="IPR012337">
    <property type="entry name" value="RNaseH-like_sf"/>
</dbReference>
<dbReference type="PANTHER" id="PTHR23272:SF161">
    <property type="entry name" value="ZINC FINGER BED DOMAIN-CONTAINING PROTEIN RICESLEEPER 1-LIKE"/>
    <property type="match status" value="1"/>
</dbReference>
<keyword evidence="4" id="KW-1185">Reference proteome</keyword>
<dbReference type="Pfam" id="PF03732">
    <property type="entry name" value="Retrotrans_gag"/>
    <property type="match status" value="1"/>
</dbReference>
<comment type="caution">
    <text evidence="3">The sequence shown here is derived from an EMBL/GenBank/DDBJ whole genome shotgun (WGS) entry which is preliminary data.</text>
</comment>
<sequence length="291" mass="32738">MIEWENSDLNFVRRIISPIKEMFDKYWEECCLVLAVPVVFDPSSKLPILAKIARDILVVPTTVASKVAFSVGGRVIDESRVCLLPDVVEALVGKALPIVRPRGKSLPQEHSSLFSADIMTEELPTHFNASLHLPAYNGTADPTEHISKHENTTLLYKYTDGIKCSKHENATLLYKYIDGIKCHMFLTTLTNYAQQWLDQLPIGSVRSFAEHNTIFLYQFTTNKKCRKSASSLFGVKQEAKETLRAYIKCFNKAILEVLATHPKVLISAITQGLCNRHPLEAKNLLLSSTPY</sequence>
<evidence type="ECO:0000313" key="3">
    <source>
        <dbReference type="EMBL" id="KAK4391442.1"/>
    </source>
</evidence>
<proteinExistence type="predicted"/>
<dbReference type="Pfam" id="PF05699">
    <property type="entry name" value="Dimer_Tnp_hAT"/>
    <property type="match status" value="1"/>
</dbReference>
<feature type="domain" description="HAT C-terminal dimerisation" evidence="2">
    <location>
        <begin position="43"/>
        <end position="92"/>
    </location>
</feature>
<dbReference type="PANTHER" id="PTHR23272">
    <property type="entry name" value="BED FINGER-RELATED"/>
    <property type="match status" value="1"/>
</dbReference>
<dbReference type="EMBL" id="JACGWL010000011">
    <property type="protein sequence ID" value="KAK4391442.1"/>
    <property type="molecule type" value="Genomic_DNA"/>
</dbReference>
<gene>
    <name evidence="3" type="ORF">Sango_1922000</name>
</gene>